<evidence type="ECO:0000313" key="8">
    <source>
        <dbReference type="Proteomes" id="UP000253209"/>
    </source>
</evidence>
<dbReference type="NCBIfam" id="NF038013">
    <property type="entry name" value="AceTr_1"/>
    <property type="match status" value="1"/>
</dbReference>
<sequence length="191" mass="20790">MSDFRSVSLVESTANPAPLGLCGFGLTTMLLNIHNAGFYEMNSMILAMGLFYGGSAQIIAGIMESKKNNTFGFTAFTSYGFFWLVFAFIGFLPKLGLADAPDNNSMIAFLSIWLIFTAFLFVGSFKGPRALQLVFGTLVILFLLLVIGHVDKSFMVIAGYEGILCGFLAMYFGMAQILNEMYGRTVLPIGA</sequence>
<dbReference type="PROSITE" id="PS01114">
    <property type="entry name" value="GPR1_FUN34_YAAH"/>
    <property type="match status" value="1"/>
</dbReference>
<feature type="transmembrane region" description="Helical" evidence="6">
    <location>
        <begin position="154"/>
        <end position="174"/>
    </location>
</feature>
<evidence type="ECO:0000256" key="2">
    <source>
        <dbReference type="ARBA" id="ARBA00005587"/>
    </source>
</evidence>
<keyword evidence="8" id="KW-1185">Reference proteome</keyword>
<evidence type="ECO:0000256" key="6">
    <source>
        <dbReference type="SAM" id="Phobius"/>
    </source>
</evidence>
<gene>
    <name evidence="7" type="ORF">DJ568_04245</name>
</gene>
<keyword evidence="3 6" id="KW-0812">Transmembrane</keyword>
<dbReference type="Pfam" id="PF01184">
    <property type="entry name" value="Gpr1_Fun34_YaaH"/>
    <property type="match status" value="1"/>
</dbReference>
<comment type="similarity">
    <text evidence="2">Belongs to the acetate uptake transporter (AceTr) (TC 2.A.96) family.</text>
</comment>
<keyword evidence="5 6" id="KW-0472">Membrane</keyword>
<dbReference type="PANTHER" id="PTHR30178">
    <property type="entry name" value="INNER MEMBRANE PROTEIN YAAH"/>
    <property type="match status" value="1"/>
</dbReference>
<feature type="transmembrane region" description="Helical" evidence="6">
    <location>
        <begin position="70"/>
        <end position="92"/>
    </location>
</feature>
<keyword evidence="4 6" id="KW-1133">Transmembrane helix</keyword>
<comment type="subcellular location">
    <subcellularLocation>
        <location evidence="1">Membrane</location>
        <topology evidence="1">Multi-pass membrane protein</topology>
    </subcellularLocation>
</comment>
<dbReference type="Proteomes" id="UP000253209">
    <property type="component" value="Unassembled WGS sequence"/>
</dbReference>
<dbReference type="EMBL" id="QGDC01000002">
    <property type="protein sequence ID" value="RCH55968.1"/>
    <property type="molecule type" value="Genomic_DNA"/>
</dbReference>
<accession>A0A367GS77</accession>
<dbReference type="GO" id="GO:0071422">
    <property type="term" value="P:succinate transmembrane transport"/>
    <property type="evidence" value="ECO:0007669"/>
    <property type="project" value="TreeGrafter"/>
</dbReference>
<dbReference type="InterPro" id="IPR047623">
    <property type="entry name" value="SatP"/>
</dbReference>
<comment type="caution">
    <text evidence="7">The sequence shown here is derived from an EMBL/GenBank/DDBJ whole genome shotgun (WGS) entry which is preliminary data.</text>
</comment>
<feature type="transmembrane region" description="Helical" evidence="6">
    <location>
        <begin position="130"/>
        <end position="148"/>
    </location>
</feature>
<dbReference type="InterPro" id="IPR000791">
    <property type="entry name" value="Gpr1/Fun34/SatP-like"/>
</dbReference>
<evidence type="ECO:0000256" key="1">
    <source>
        <dbReference type="ARBA" id="ARBA00004141"/>
    </source>
</evidence>
<dbReference type="OrthoDB" id="9787939at2"/>
<evidence type="ECO:0000313" key="7">
    <source>
        <dbReference type="EMBL" id="RCH55968.1"/>
    </source>
</evidence>
<evidence type="ECO:0008006" key="9">
    <source>
        <dbReference type="Google" id="ProtNLM"/>
    </source>
</evidence>
<feature type="transmembrane region" description="Helical" evidence="6">
    <location>
        <begin position="104"/>
        <end position="123"/>
    </location>
</feature>
<dbReference type="AlphaFoldDB" id="A0A367GS77"/>
<feature type="transmembrane region" description="Helical" evidence="6">
    <location>
        <begin position="44"/>
        <end position="63"/>
    </location>
</feature>
<dbReference type="InterPro" id="IPR047622">
    <property type="entry name" value="GPR1_FUN34_YAAH"/>
</dbReference>
<dbReference type="PANTHER" id="PTHR30178:SF3">
    <property type="entry name" value="SUCCINATE-ACETATE_PROTON SYMPORTER SATP"/>
    <property type="match status" value="1"/>
</dbReference>
<dbReference type="GO" id="GO:0015360">
    <property type="term" value="F:acetate:proton symporter activity"/>
    <property type="evidence" value="ECO:0007669"/>
    <property type="project" value="TreeGrafter"/>
</dbReference>
<name>A0A367GS77_9SPHI</name>
<reference evidence="7 8" key="1">
    <citation type="submission" date="2018-05" db="EMBL/GenBank/DDBJ databases">
        <title>Mucilaginibacter hurinus sp. nov., isolated from briquette warehouse soil.</title>
        <authorList>
            <person name="Choi L."/>
        </authorList>
    </citation>
    <scope>NUCLEOTIDE SEQUENCE [LARGE SCALE GENOMIC DNA]</scope>
    <source>
        <strain evidence="7 8">ZR32</strain>
    </source>
</reference>
<proteinExistence type="inferred from homology"/>
<organism evidence="7 8">
    <name type="scientific">Mucilaginibacter hurinus</name>
    <dbReference type="NCBI Taxonomy" id="2201324"/>
    <lineage>
        <taxon>Bacteria</taxon>
        <taxon>Pseudomonadati</taxon>
        <taxon>Bacteroidota</taxon>
        <taxon>Sphingobacteriia</taxon>
        <taxon>Sphingobacteriales</taxon>
        <taxon>Sphingobacteriaceae</taxon>
        <taxon>Mucilaginibacter</taxon>
    </lineage>
</organism>
<evidence type="ECO:0000256" key="3">
    <source>
        <dbReference type="ARBA" id="ARBA00022692"/>
    </source>
</evidence>
<dbReference type="RefSeq" id="WP_114004005.1">
    <property type="nucleotide sequence ID" value="NZ_QGDC01000002.1"/>
</dbReference>
<evidence type="ECO:0000256" key="5">
    <source>
        <dbReference type="ARBA" id="ARBA00023136"/>
    </source>
</evidence>
<evidence type="ECO:0000256" key="4">
    <source>
        <dbReference type="ARBA" id="ARBA00022989"/>
    </source>
</evidence>
<protein>
    <recommendedName>
        <fullName evidence="9">Acetate uptake transporter</fullName>
    </recommendedName>
</protein>
<dbReference type="GO" id="GO:0005886">
    <property type="term" value="C:plasma membrane"/>
    <property type="evidence" value="ECO:0007669"/>
    <property type="project" value="TreeGrafter"/>
</dbReference>